<keyword evidence="7 12" id="KW-0489">Methyltransferase</keyword>
<protein>
    <recommendedName>
        <fullName evidence="4 12">Ribosomal RNA small subunit methyltransferase E</fullName>
        <ecNumber evidence="3 12">2.1.1.193</ecNumber>
    </recommendedName>
</protein>
<reference evidence="15 16" key="1">
    <citation type="submission" date="2016-05" db="EMBL/GenBank/DDBJ databases">
        <title>Draft genome sequence of a porcine commensal Rothia nasimurium.</title>
        <authorList>
            <person name="Gaiser R.A."/>
            <person name="Van Baarlen P."/>
            <person name="Wells J.M."/>
        </authorList>
    </citation>
    <scope>NUCLEOTIDE SEQUENCE [LARGE SCALE GENOMIC DNA]</scope>
    <source>
        <strain evidence="15 16">PT-32</strain>
    </source>
</reference>
<dbReference type="SUPFAM" id="SSF75217">
    <property type="entry name" value="alpha/beta knot"/>
    <property type="match status" value="1"/>
</dbReference>
<dbReference type="AlphaFoldDB" id="A0A1Y1RQD4"/>
<dbReference type="NCBIfam" id="TIGR00046">
    <property type="entry name" value="RsmE family RNA methyltransferase"/>
    <property type="match status" value="1"/>
</dbReference>
<keyword evidence="8 12" id="KW-0808">Transferase</keyword>
<dbReference type="CDD" id="cd18084">
    <property type="entry name" value="RsmE-like"/>
    <property type="match status" value="1"/>
</dbReference>
<evidence type="ECO:0000256" key="6">
    <source>
        <dbReference type="ARBA" id="ARBA00022552"/>
    </source>
</evidence>
<evidence type="ECO:0000256" key="4">
    <source>
        <dbReference type="ARBA" id="ARBA00013673"/>
    </source>
</evidence>
<keyword evidence="6 12" id="KW-0698">rRNA processing</keyword>
<comment type="function">
    <text evidence="10 12">Specifically methylates the N3 position of the uracil ring of uridine 1498 (m3U1498) in 16S rRNA. Acts on the fully assembled 30S ribosomal subunit.</text>
</comment>
<evidence type="ECO:0000256" key="1">
    <source>
        <dbReference type="ARBA" id="ARBA00004496"/>
    </source>
</evidence>
<evidence type="ECO:0000256" key="11">
    <source>
        <dbReference type="ARBA" id="ARBA00047944"/>
    </source>
</evidence>
<dbReference type="InterPro" id="IPR015947">
    <property type="entry name" value="PUA-like_sf"/>
</dbReference>
<evidence type="ECO:0000256" key="7">
    <source>
        <dbReference type="ARBA" id="ARBA00022603"/>
    </source>
</evidence>
<dbReference type="PIRSF" id="PIRSF015601">
    <property type="entry name" value="MTase_slr0722"/>
    <property type="match status" value="1"/>
</dbReference>
<evidence type="ECO:0000259" key="14">
    <source>
        <dbReference type="Pfam" id="PF20260"/>
    </source>
</evidence>
<dbReference type="PANTHER" id="PTHR30027:SF3">
    <property type="entry name" value="16S RRNA (URACIL(1498)-N(3))-METHYLTRANSFERASE"/>
    <property type="match status" value="1"/>
</dbReference>
<evidence type="ECO:0000256" key="2">
    <source>
        <dbReference type="ARBA" id="ARBA00005528"/>
    </source>
</evidence>
<evidence type="ECO:0000313" key="16">
    <source>
        <dbReference type="Proteomes" id="UP000192359"/>
    </source>
</evidence>
<organism evidence="15 16">
    <name type="scientific">Rothia nasimurium</name>
    <dbReference type="NCBI Taxonomy" id="85336"/>
    <lineage>
        <taxon>Bacteria</taxon>
        <taxon>Bacillati</taxon>
        <taxon>Actinomycetota</taxon>
        <taxon>Actinomycetes</taxon>
        <taxon>Micrococcales</taxon>
        <taxon>Micrococcaceae</taxon>
        <taxon>Rothia</taxon>
    </lineage>
</organism>
<feature type="domain" description="Ribosomal RNA small subunit methyltransferase E methyltransferase" evidence="13">
    <location>
        <begin position="78"/>
        <end position="246"/>
    </location>
</feature>
<keyword evidence="16" id="KW-1185">Reference proteome</keyword>
<dbReference type="InterPro" id="IPR046886">
    <property type="entry name" value="RsmE_MTase_dom"/>
</dbReference>
<evidence type="ECO:0000256" key="8">
    <source>
        <dbReference type="ARBA" id="ARBA00022679"/>
    </source>
</evidence>
<dbReference type="GO" id="GO:0070475">
    <property type="term" value="P:rRNA base methylation"/>
    <property type="evidence" value="ECO:0007669"/>
    <property type="project" value="TreeGrafter"/>
</dbReference>
<dbReference type="EC" id="2.1.1.193" evidence="3 12"/>
<comment type="catalytic activity">
    <reaction evidence="11 12">
        <text>uridine(1498) in 16S rRNA + S-adenosyl-L-methionine = N(3)-methyluridine(1498) in 16S rRNA + S-adenosyl-L-homocysteine + H(+)</text>
        <dbReference type="Rhea" id="RHEA:42920"/>
        <dbReference type="Rhea" id="RHEA-COMP:10283"/>
        <dbReference type="Rhea" id="RHEA-COMP:10284"/>
        <dbReference type="ChEBI" id="CHEBI:15378"/>
        <dbReference type="ChEBI" id="CHEBI:57856"/>
        <dbReference type="ChEBI" id="CHEBI:59789"/>
        <dbReference type="ChEBI" id="CHEBI:65315"/>
        <dbReference type="ChEBI" id="CHEBI:74502"/>
        <dbReference type="EC" id="2.1.1.193"/>
    </reaction>
</comment>
<dbReference type="Pfam" id="PF04452">
    <property type="entry name" value="Methyltrans_RNA"/>
    <property type="match status" value="1"/>
</dbReference>
<name>A0A1Y1RQD4_9MICC</name>
<evidence type="ECO:0000256" key="3">
    <source>
        <dbReference type="ARBA" id="ARBA00012328"/>
    </source>
</evidence>
<dbReference type="InterPro" id="IPR029028">
    <property type="entry name" value="Alpha/beta_knot_MTases"/>
</dbReference>
<dbReference type="PANTHER" id="PTHR30027">
    <property type="entry name" value="RIBOSOMAL RNA SMALL SUBUNIT METHYLTRANSFERASE E"/>
    <property type="match status" value="1"/>
</dbReference>
<proteinExistence type="inferred from homology"/>
<dbReference type="Gene3D" id="3.40.1280.10">
    <property type="match status" value="1"/>
</dbReference>
<dbReference type="EMBL" id="LXWF01000011">
    <property type="protein sequence ID" value="ORC22007.1"/>
    <property type="molecule type" value="Genomic_DNA"/>
</dbReference>
<dbReference type="SUPFAM" id="SSF88697">
    <property type="entry name" value="PUA domain-like"/>
    <property type="match status" value="1"/>
</dbReference>
<keyword evidence="9 12" id="KW-0949">S-adenosyl-L-methionine</keyword>
<comment type="subcellular location">
    <subcellularLocation>
        <location evidence="1 12">Cytoplasm</location>
    </subcellularLocation>
</comment>
<dbReference type="NCBIfam" id="NF008693">
    <property type="entry name" value="PRK11713.2-3"/>
    <property type="match status" value="1"/>
</dbReference>
<evidence type="ECO:0000256" key="10">
    <source>
        <dbReference type="ARBA" id="ARBA00025699"/>
    </source>
</evidence>
<evidence type="ECO:0000256" key="5">
    <source>
        <dbReference type="ARBA" id="ARBA00022490"/>
    </source>
</evidence>
<evidence type="ECO:0000259" key="13">
    <source>
        <dbReference type="Pfam" id="PF04452"/>
    </source>
</evidence>
<dbReference type="Pfam" id="PF20260">
    <property type="entry name" value="PUA_4"/>
    <property type="match status" value="1"/>
</dbReference>
<evidence type="ECO:0000313" key="15">
    <source>
        <dbReference type="EMBL" id="ORC22007.1"/>
    </source>
</evidence>
<evidence type="ECO:0000256" key="12">
    <source>
        <dbReference type="PIRNR" id="PIRNR015601"/>
    </source>
</evidence>
<dbReference type="Proteomes" id="UP000192359">
    <property type="component" value="Unassembled WGS sequence"/>
</dbReference>
<dbReference type="GO" id="GO:0070042">
    <property type="term" value="F:rRNA (uridine-N3-)-methyltransferase activity"/>
    <property type="evidence" value="ECO:0007669"/>
    <property type="project" value="TreeGrafter"/>
</dbReference>
<comment type="similarity">
    <text evidence="2 12">Belongs to the RNA methyltransferase RsmE family.</text>
</comment>
<dbReference type="GO" id="GO:0005737">
    <property type="term" value="C:cytoplasm"/>
    <property type="evidence" value="ECO:0007669"/>
    <property type="project" value="UniProtKB-SubCell"/>
</dbReference>
<dbReference type="InterPro" id="IPR006700">
    <property type="entry name" value="RsmE"/>
</dbReference>
<accession>A0A1Y1RQD4</accession>
<sequence>MSNPVYYIDPADFSALAPGVVYQLTGDEGHHAKTVKRAELGENIDVVDGQGNRAVTVVTHLVGDGLGLTVLSLQREDENVQVYLVQALAKGDRDIQAIEMATELGAHGVVPWSADRSIVRWKKERAVKAHAKWQNTVRAAAKQSRRSFLPQVYEAHSTRDLAALALELGSSALFLVLHEQASSRLTAVLSEHLTETVHEVYFVVGPEGGISSQELELLEDVGAHTVLLGSEVLRSSTAGAAALSVLNVSLGRW</sequence>
<dbReference type="InterPro" id="IPR046887">
    <property type="entry name" value="RsmE_PUA-like"/>
</dbReference>
<dbReference type="RefSeq" id="WP_083091055.1">
    <property type="nucleotide sequence ID" value="NZ_LXWF01000011.1"/>
</dbReference>
<feature type="domain" description="Ribosomal RNA small subunit methyltransferase E PUA-like" evidence="14">
    <location>
        <begin position="24"/>
        <end position="61"/>
    </location>
</feature>
<comment type="caution">
    <text evidence="15">The sequence shown here is derived from an EMBL/GenBank/DDBJ whole genome shotgun (WGS) entry which is preliminary data.</text>
</comment>
<evidence type="ECO:0000256" key="9">
    <source>
        <dbReference type="ARBA" id="ARBA00022691"/>
    </source>
</evidence>
<dbReference type="OrthoDB" id="9808126at2"/>
<dbReference type="InterPro" id="IPR029026">
    <property type="entry name" value="tRNA_m1G_MTases_N"/>
</dbReference>
<dbReference type="Gene3D" id="2.40.240.20">
    <property type="entry name" value="Hypothetical PUA domain-like, domain 1"/>
    <property type="match status" value="1"/>
</dbReference>
<keyword evidence="5 12" id="KW-0963">Cytoplasm</keyword>
<gene>
    <name evidence="15" type="ORF">A7979_00335</name>
</gene>